<proteinExistence type="predicted"/>
<dbReference type="GO" id="GO:0005615">
    <property type="term" value="C:extracellular space"/>
    <property type="evidence" value="ECO:0007669"/>
    <property type="project" value="TreeGrafter"/>
</dbReference>
<feature type="region of interest" description="Disordered" evidence="1">
    <location>
        <begin position="95"/>
        <end position="261"/>
    </location>
</feature>
<keyword evidence="3" id="KW-1185">Reference proteome</keyword>
<reference evidence="2" key="1">
    <citation type="submission" date="2025-08" db="UniProtKB">
        <authorList>
            <consortium name="Ensembl"/>
        </authorList>
    </citation>
    <scope>IDENTIFICATION</scope>
</reference>
<evidence type="ECO:0000256" key="1">
    <source>
        <dbReference type="SAM" id="MobiDB-lite"/>
    </source>
</evidence>
<dbReference type="AlphaFoldDB" id="A0A3Q3EW54"/>
<dbReference type="GO" id="GO:0030020">
    <property type="term" value="F:extracellular matrix structural constituent conferring tensile strength"/>
    <property type="evidence" value="ECO:0007669"/>
    <property type="project" value="TreeGrafter"/>
</dbReference>
<accession>A0A3Q3EW54</accession>
<evidence type="ECO:0000313" key="2">
    <source>
        <dbReference type="Ensembl" id="ENSLBEP00000011604.1"/>
    </source>
</evidence>
<dbReference type="InterPro" id="IPR008160">
    <property type="entry name" value="Collagen"/>
</dbReference>
<dbReference type="GeneTree" id="ENSGT00940000164076"/>
<dbReference type="GO" id="GO:0031012">
    <property type="term" value="C:extracellular matrix"/>
    <property type="evidence" value="ECO:0007669"/>
    <property type="project" value="TreeGrafter"/>
</dbReference>
<dbReference type="GO" id="GO:0030198">
    <property type="term" value="P:extracellular matrix organization"/>
    <property type="evidence" value="ECO:0007669"/>
    <property type="project" value="TreeGrafter"/>
</dbReference>
<dbReference type="Ensembl" id="ENSLBET00000012200.1">
    <property type="protein sequence ID" value="ENSLBEP00000011604.1"/>
    <property type="gene ID" value="ENSLBEG00000008908.1"/>
</dbReference>
<dbReference type="PANTHER" id="PTHR24023">
    <property type="entry name" value="COLLAGEN ALPHA"/>
    <property type="match status" value="1"/>
</dbReference>
<dbReference type="Pfam" id="PF01391">
    <property type="entry name" value="Collagen"/>
    <property type="match status" value="2"/>
</dbReference>
<evidence type="ECO:0008006" key="4">
    <source>
        <dbReference type="Google" id="ProtNLM"/>
    </source>
</evidence>
<dbReference type="InterPro" id="IPR050149">
    <property type="entry name" value="Collagen_superfamily"/>
</dbReference>
<sequence>EKNLNMPPCCPKSRLKRLIFSVVLSILYTFTFFDYQKGAWLKTCTSDWSIHVINQRFYQTQLVLCFPLHQFTRKKGFYITFYESVYGPSFPSSPGDSGFPGFPGQKGLAGPSGPVGTSVIGAIGQRGAPGNMGPPGQLGFPGPKGVKGRNHKGDIGEDGPPGFGPKGSEGKPGSSGFPGYPGLQGPTGVNGDSGLPGPRGQKGKLPPPTHLCLIGPQSQEGVPGSPGQPGATGAPGRRGSRGFDGRGGAQGCEGPKGEKGKNWAFGEKVKLSSPIPTDCRPTRIPAPHSRHFCDNALSKGTISLSIMMFHCGHIHTPVS</sequence>
<reference evidence="2" key="2">
    <citation type="submission" date="2025-09" db="UniProtKB">
        <authorList>
            <consortium name="Ensembl"/>
        </authorList>
    </citation>
    <scope>IDENTIFICATION</scope>
</reference>
<protein>
    <recommendedName>
        <fullName evidence="4">Collagen IV NC1 domain-containing protein</fullName>
    </recommendedName>
</protein>
<name>A0A3Q3EW54_9LABR</name>
<dbReference type="Proteomes" id="UP000261660">
    <property type="component" value="Unplaced"/>
</dbReference>
<dbReference type="PANTHER" id="PTHR24023:SF1112">
    <property type="entry name" value="COL_CUTICLE_N DOMAIN-CONTAINING PROTEIN-RELATED"/>
    <property type="match status" value="1"/>
</dbReference>
<evidence type="ECO:0000313" key="3">
    <source>
        <dbReference type="Proteomes" id="UP000261660"/>
    </source>
</evidence>
<organism evidence="2 3">
    <name type="scientific">Labrus bergylta</name>
    <name type="common">ballan wrasse</name>
    <dbReference type="NCBI Taxonomy" id="56723"/>
    <lineage>
        <taxon>Eukaryota</taxon>
        <taxon>Metazoa</taxon>
        <taxon>Chordata</taxon>
        <taxon>Craniata</taxon>
        <taxon>Vertebrata</taxon>
        <taxon>Euteleostomi</taxon>
        <taxon>Actinopterygii</taxon>
        <taxon>Neopterygii</taxon>
        <taxon>Teleostei</taxon>
        <taxon>Neoteleostei</taxon>
        <taxon>Acanthomorphata</taxon>
        <taxon>Eupercaria</taxon>
        <taxon>Labriformes</taxon>
        <taxon>Labridae</taxon>
        <taxon>Labrus</taxon>
    </lineage>
</organism>